<dbReference type="PROSITE" id="PS00582">
    <property type="entry name" value="RIBOSOMAL_L33"/>
    <property type="match status" value="1"/>
</dbReference>
<dbReference type="InterPro" id="IPR001705">
    <property type="entry name" value="Ribosomal_bL33"/>
</dbReference>
<evidence type="ECO:0000256" key="2">
    <source>
        <dbReference type="ARBA" id="ARBA00022980"/>
    </source>
</evidence>
<dbReference type="InterPro" id="IPR011332">
    <property type="entry name" value="Ribosomal_zn-bd"/>
</dbReference>
<dbReference type="Proteomes" id="UP000176547">
    <property type="component" value="Unassembled WGS sequence"/>
</dbReference>
<dbReference type="NCBIfam" id="NF001764">
    <property type="entry name" value="PRK00504.1"/>
    <property type="match status" value="1"/>
</dbReference>
<dbReference type="InterPro" id="IPR038584">
    <property type="entry name" value="Ribosomal_bL33_sf"/>
</dbReference>
<evidence type="ECO:0000256" key="5">
    <source>
        <dbReference type="HAMAP-Rule" id="MF_00294"/>
    </source>
</evidence>
<evidence type="ECO:0000256" key="4">
    <source>
        <dbReference type="ARBA" id="ARBA00035176"/>
    </source>
</evidence>
<dbReference type="AlphaFoldDB" id="A0A1F5NAV4"/>
<comment type="caution">
    <text evidence="6">The sequence shown here is derived from an EMBL/GenBank/DDBJ whole genome shotgun (WGS) entry which is preliminary data.</text>
</comment>
<keyword evidence="3 5" id="KW-0687">Ribonucleoprotein</keyword>
<organism evidence="6 7">
    <name type="scientific">Candidatus Doudnabacteria bacterium RIFCSPHIGHO2_01_52_17</name>
    <dbReference type="NCBI Taxonomy" id="1817820"/>
    <lineage>
        <taxon>Bacteria</taxon>
        <taxon>Candidatus Doudnaibacteriota</taxon>
    </lineage>
</organism>
<dbReference type="GO" id="GO:0006412">
    <property type="term" value="P:translation"/>
    <property type="evidence" value="ECO:0007669"/>
    <property type="project" value="UniProtKB-UniRule"/>
</dbReference>
<evidence type="ECO:0000256" key="1">
    <source>
        <dbReference type="ARBA" id="ARBA00007596"/>
    </source>
</evidence>
<dbReference type="PANTHER" id="PTHR43168">
    <property type="entry name" value="50S RIBOSOMAL PROTEIN L33, CHLOROPLASTIC"/>
    <property type="match status" value="1"/>
</dbReference>
<comment type="similarity">
    <text evidence="1 5">Belongs to the bacterial ribosomal protein bL33 family.</text>
</comment>
<dbReference type="GO" id="GO:0003735">
    <property type="term" value="F:structural constituent of ribosome"/>
    <property type="evidence" value="ECO:0007669"/>
    <property type="project" value="InterPro"/>
</dbReference>
<dbReference type="NCBIfam" id="NF001860">
    <property type="entry name" value="PRK00595.1"/>
    <property type="match status" value="1"/>
</dbReference>
<reference evidence="6 7" key="1">
    <citation type="journal article" date="2016" name="Nat. Commun.">
        <title>Thousands of microbial genomes shed light on interconnected biogeochemical processes in an aquifer system.</title>
        <authorList>
            <person name="Anantharaman K."/>
            <person name="Brown C.T."/>
            <person name="Hug L.A."/>
            <person name="Sharon I."/>
            <person name="Castelle C.J."/>
            <person name="Probst A.J."/>
            <person name="Thomas B.C."/>
            <person name="Singh A."/>
            <person name="Wilkins M.J."/>
            <person name="Karaoz U."/>
            <person name="Brodie E.L."/>
            <person name="Williams K.H."/>
            <person name="Hubbard S.S."/>
            <person name="Banfield J.F."/>
        </authorList>
    </citation>
    <scope>NUCLEOTIDE SEQUENCE [LARGE SCALE GENOMIC DNA]</scope>
</reference>
<evidence type="ECO:0000313" key="6">
    <source>
        <dbReference type="EMBL" id="OGE74698.1"/>
    </source>
</evidence>
<dbReference type="EMBL" id="MFEG01000045">
    <property type="protein sequence ID" value="OGE74698.1"/>
    <property type="molecule type" value="Genomic_DNA"/>
</dbReference>
<dbReference type="Gene3D" id="2.20.28.120">
    <property type="entry name" value="Ribosomal protein L33"/>
    <property type="match status" value="1"/>
</dbReference>
<sequence length="52" mass="6391">MAQENLIKLQCTSCKRINYQSSKNRKQNPEPLELKKYCKWERKHTIHKEMKK</sequence>
<dbReference type="GO" id="GO:1990904">
    <property type="term" value="C:ribonucleoprotein complex"/>
    <property type="evidence" value="ECO:0007669"/>
    <property type="project" value="UniProtKB-KW"/>
</dbReference>
<dbReference type="PANTHER" id="PTHR43168:SF2">
    <property type="entry name" value="LARGE RIBOSOMAL SUBUNIT PROTEIN BL33C"/>
    <property type="match status" value="1"/>
</dbReference>
<dbReference type="NCBIfam" id="TIGR01023">
    <property type="entry name" value="rpmG_bact"/>
    <property type="match status" value="1"/>
</dbReference>
<dbReference type="GO" id="GO:0005840">
    <property type="term" value="C:ribosome"/>
    <property type="evidence" value="ECO:0007669"/>
    <property type="project" value="UniProtKB-KW"/>
</dbReference>
<proteinExistence type="inferred from homology"/>
<evidence type="ECO:0000313" key="7">
    <source>
        <dbReference type="Proteomes" id="UP000176547"/>
    </source>
</evidence>
<accession>A0A1F5NAV4</accession>
<gene>
    <name evidence="5" type="primary">rpmG</name>
    <name evidence="6" type="ORF">A3K06_01945</name>
</gene>
<dbReference type="Pfam" id="PF00471">
    <property type="entry name" value="Ribosomal_L33"/>
    <property type="match status" value="1"/>
</dbReference>
<evidence type="ECO:0000256" key="3">
    <source>
        <dbReference type="ARBA" id="ARBA00023274"/>
    </source>
</evidence>
<dbReference type="SUPFAM" id="SSF57829">
    <property type="entry name" value="Zn-binding ribosomal proteins"/>
    <property type="match status" value="1"/>
</dbReference>
<name>A0A1F5NAV4_9BACT</name>
<dbReference type="InterPro" id="IPR018264">
    <property type="entry name" value="Ribosomal_bL33_CS"/>
</dbReference>
<protein>
    <recommendedName>
        <fullName evidence="4 5">Large ribosomal subunit protein bL33</fullName>
    </recommendedName>
</protein>
<keyword evidence="2 5" id="KW-0689">Ribosomal protein</keyword>
<dbReference type="GO" id="GO:0005737">
    <property type="term" value="C:cytoplasm"/>
    <property type="evidence" value="ECO:0007669"/>
    <property type="project" value="UniProtKB-ARBA"/>
</dbReference>
<dbReference type="HAMAP" id="MF_00294">
    <property type="entry name" value="Ribosomal_bL33"/>
    <property type="match status" value="1"/>
</dbReference>